<dbReference type="RefSeq" id="WP_070048075.1">
    <property type="nucleotide sequence ID" value="NZ_CBCSDO010000001.1"/>
</dbReference>
<gene>
    <name evidence="1" type="ORF">BI198_02185</name>
</gene>
<dbReference type="STRING" id="1628148.BI198_02185"/>
<organism evidence="1 2">
    <name type="scientific">Rheinheimera salexigens</name>
    <dbReference type="NCBI Taxonomy" id="1628148"/>
    <lineage>
        <taxon>Bacteria</taxon>
        <taxon>Pseudomonadati</taxon>
        <taxon>Pseudomonadota</taxon>
        <taxon>Gammaproteobacteria</taxon>
        <taxon>Chromatiales</taxon>
        <taxon>Chromatiaceae</taxon>
        <taxon>Rheinheimera</taxon>
    </lineage>
</organism>
<evidence type="ECO:0000313" key="2">
    <source>
        <dbReference type="Proteomes" id="UP000242258"/>
    </source>
</evidence>
<evidence type="ECO:0000313" key="1">
    <source>
        <dbReference type="EMBL" id="OEY68508.1"/>
    </source>
</evidence>
<proteinExistence type="predicted"/>
<dbReference type="OrthoDB" id="9182697at2"/>
<dbReference type="AlphaFoldDB" id="A0A1E7Q364"/>
<reference evidence="2" key="1">
    <citation type="submission" date="2016-09" db="EMBL/GenBank/DDBJ databases">
        <authorList>
            <person name="Wan X."/>
            <person name="Hou S."/>
        </authorList>
    </citation>
    <scope>NUCLEOTIDE SEQUENCE [LARGE SCALE GENOMIC DNA]</scope>
    <source>
        <strain evidence="2">KH87</strain>
    </source>
</reference>
<protein>
    <submittedName>
        <fullName evidence="1">Uncharacterized protein</fullName>
    </submittedName>
</protein>
<sequence>MIQKIEDKKQYLLHWMYDFIEDDDEPAYLKSDVAEFDKIISLFIKEVGESSQRSDYSWVCAKIEALVLNLNELNRKHVHQLIEAHQREDICALISLVVQHAGHDYQDDITEQWREW</sequence>
<keyword evidence="2" id="KW-1185">Reference proteome</keyword>
<accession>A0A1E7Q364</accession>
<dbReference type="Proteomes" id="UP000242258">
    <property type="component" value="Unassembled WGS sequence"/>
</dbReference>
<name>A0A1E7Q364_9GAMM</name>
<dbReference type="EMBL" id="MKEK01000001">
    <property type="protein sequence ID" value="OEY68508.1"/>
    <property type="molecule type" value="Genomic_DNA"/>
</dbReference>
<comment type="caution">
    <text evidence="1">The sequence shown here is derived from an EMBL/GenBank/DDBJ whole genome shotgun (WGS) entry which is preliminary data.</text>
</comment>